<keyword evidence="6" id="KW-1185">Reference proteome</keyword>
<organism evidence="5 6">
    <name type="scientific">Niveomyces insectorum RCEF 264</name>
    <dbReference type="NCBI Taxonomy" id="1081102"/>
    <lineage>
        <taxon>Eukaryota</taxon>
        <taxon>Fungi</taxon>
        <taxon>Dikarya</taxon>
        <taxon>Ascomycota</taxon>
        <taxon>Pezizomycotina</taxon>
        <taxon>Sordariomycetes</taxon>
        <taxon>Hypocreomycetidae</taxon>
        <taxon>Hypocreales</taxon>
        <taxon>Cordycipitaceae</taxon>
        <taxon>Niveomyces</taxon>
    </lineage>
</organism>
<feature type="compositionally biased region" description="Low complexity" evidence="3">
    <location>
        <begin position="11"/>
        <end position="27"/>
    </location>
</feature>
<keyword evidence="2" id="KW-0131">Cell cycle</keyword>
<evidence type="ECO:0000313" key="5">
    <source>
        <dbReference type="EMBL" id="OAA68670.1"/>
    </source>
</evidence>
<feature type="domain" description="DNA replication factor Cdt1 C-terminal" evidence="4">
    <location>
        <begin position="440"/>
        <end position="549"/>
    </location>
</feature>
<dbReference type="AlphaFoldDB" id="A0A168AFG9"/>
<dbReference type="Pfam" id="PF26121">
    <property type="entry name" value="HTH_CDT1"/>
    <property type="match status" value="1"/>
</dbReference>
<name>A0A168AFG9_9HYPO</name>
<protein>
    <recommendedName>
        <fullName evidence="4">DNA replication factor Cdt1 C-terminal domain-containing protein</fullName>
    </recommendedName>
</protein>
<dbReference type="OrthoDB" id="341730at2759"/>
<dbReference type="STRING" id="1081102.A0A168AFG9"/>
<comment type="caution">
    <text evidence="5">The sequence shown here is derived from an EMBL/GenBank/DDBJ whole genome shotgun (WGS) entry which is preliminary data.</text>
</comment>
<accession>A0A168AFG9</accession>
<feature type="compositionally biased region" description="Polar residues" evidence="3">
    <location>
        <begin position="80"/>
        <end position="98"/>
    </location>
</feature>
<dbReference type="EMBL" id="AZHD01000001">
    <property type="protein sequence ID" value="OAA68670.1"/>
    <property type="molecule type" value="Genomic_DNA"/>
</dbReference>
<dbReference type="InterPro" id="IPR038090">
    <property type="entry name" value="Cdt1_C_WH_dom_sf"/>
</dbReference>
<comment type="similarity">
    <text evidence="1">Belongs to the Cdt1 family.</text>
</comment>
<evidence type="ECO:0000259" key="4">
    <source>
        <dbReference type="Pfam" id="PF16679"/>
    </source>
</evidence>
<feature type="region of interest" description="Disordered" evidence="3">
    <location>
        <begin position="1"/>
        <end position="31"/>
    </location>
</feature>
<feature type="region of interest" description="Disordered" evidence="3">
    <location>
        <begin position="75"/>
        <end position="183"/>
    </location>
</feature>
<dbReference type="Gene3D" id="1.10.10.1420">
    <property type="entry name" value="DNA replication factor Cdt1, C-terminal WH domain"/>
    <property type="match status" value="1"/>
</dbReference>
<dbReference type="Proteomes" id="UP000076874">
    <property type="component" value="Unassembled WGS sequence"/>
</dbReference>
<feature type="compositionally biased region" description="Low complexity" evidence="3">
    <location>
        <begin position="206"/>
        <end position="222"/>
    </location>
</feature>
<evidence type="ECO:0000256" key="1">
    <source>
        <dbReference type="ARBA" id="ARBA00008356"/>
    </source>
</evidence>
<evidence type="ECO:0000313" key="6">
    <source>
        <dbReference type="Proteomes" id="UP000076874"/>
    </source>
</evidence>
<evidence type="ECO:0000256" key="2">
    <source>
        <dbReference type="ARBA" id="ARBA00023306"/>
    </source>
</evidence>
<gene>
    <name evidence="5" type="ORF">SPI_00865</name>
</gene>
<feature type="compositionally biased region" description="Low complexity" evidence="3">
    <location>
        <begin position="148"/>
        <end position="161"/>
    </location>
</feature>
<dbReference type="Pfam" id="PF16679">
    <property type="entry name" value="CDT1_C"/>
    <property type="match status" value="1"/>
</dbReference>
<feature type="region of interest" description="Disordered" evidence="3">
    <location>
        <begin position="197"/>
        <end position="229"/>
    </location>
</feature>
<reference evidence="5 6" key="1">
    <citation type="journal article" date="2016" name="Genome Biol. Evol.">
        <title>Divergent and convergent evolution of fungal pathogenicity.</title>
        <authorList>
            <person name="Shang Y."/>
            <person name="Xiao G."/>
            <person name="Zheng P."/>
            <person name="Cen K."/>
            <person name="Zhan S."/>
            <person name="Wang C."/>
        </authorList>
    </citation>
    <scope>NUCLEOTIDE SEQUENCE [LARGE SCALE GENOMIC DNA]</scope>
    <source>
        <strain evidence="5 6">RCEF 264</strain>
    </source>
</reference>
<sequence length="575" mass="60699">MARPGRPSRVAPAALKHSKAPAAAASAGRRIDSYGRVSKRVAPSGTKTTTTALAVRPEIAERLLAEKQKEHVAIDLPLLSSASPTKPSQPHNPSTTLTKQRKRRASEAIDADISPSSIPEQARTTATKRARRTSKATTSIADLLTRSNNNNNNKNTKPNTTATQPFDDSDSDSPASSFGDKAGKPLARLNLQSSLASTCAFPSPPRSASSSPQPASTASTTPYQSETEAEAGAQVKVDVALPAELLDLVHLQAAFVKALTLHLSHHGASTPVDVSVLCPNVAQSWGKRQVTLEDVQRCIGTATAADNSNGKGIFLCDYSRGKICIELQPDVGAVSALCAQLNKNFESVLCARWSAALRQGHGAVNTTQFIASLPRAPVTQCASLLQTSALRAKGQRSLEELMHGIALKKQERAAQDALLKAPVTAAAGAAGPPAAGAPMNLLDRIRFRQLQRAQLQASGAASAAPTPEELERRAALQRAGDIAEVLTMLCAASSAVGRPQSRVSFGMTAVLTKIKDSLRVPIAREEAASCVRLLAKEVAPQWLQLVSMGGREIVIMLPNLMPSKTAIQSQVQRLS</sequence>
<evidence type="ECO:0000256" key="3">
    <source>
        <dbReference type="SAM" id="MobiDB-lite"/>
    </source>
</evidence>
<dbReference type="InterPro" id="IPR032054">
    <property type="entry name" value="Cdt1_C"/>
</dbReference>
<proteinExistence type="inferred from homology"/>